<keyword evidence="4" id="KW-1133">Transmembrane helix</keyword>
<organism evidence="7 8">
    <name type="scientific">Actinia tenebrosa</name>
    <name type="common">Australian red waratah sea anemone</name>
    <dbReference type="NCBI Taxonomy" id="6105"/>
    <lineage>
        <taxon>Eukaryota</taxon>
        <taxon>Metazoa</taxon>
        <taxon>Cnidaria</taxon>
        <taxon>Anthozoa</taxon>
        <taxon>Hexacorallia</taxon>
        <taxon>Actiniaria</taxon>
        <taxon>Actiniidae</taxon>
        <taxon>Actinia</taxon>
    </lineage>
</organism>
<evidence type="ECO:0000313" key="8">
    <source>
        <dbReference type="RefSeq" id="XP_031560992.1"/>
    </source>
</evidence>
<gene>
    <name evidence="8" type="primary">LOC116297002</name>
</gene>
<accession>A0A6P8I7G2</accession>
<dbReference type="Gene3D" id="2.10.60.10">
    <property type="entry name" value="CD59"/>
    <property type="match status" value="1"/>
</dbReference>
<dbReference type="Proteomes" id="UP000515163">
    <property type="component" value="Unplaced"/>
</dbReference>
<proteinExistence type="predicted"/>
<dbReference type="InterPro" id="IPR000472">
    <property type="entry name" value="Activin_recp"/>
</dbReference>
<keyword evidence="2 5" id="KW-0732">Signal</keyword>
<dbReference type="GO" id="GO:0016020">
    <property type="term" value="C:membrane"/>
    <property type="evidence" value="ECO:0007669"/>
    <property type="project" value="UniProtKB-SubCell"/>
</dbReference>
<dbReference type="CDD" id="cd23576">
    <property type="entry name" value="TFP_LU_ECD_BAMBI"/>
    <property type="match status" value="1"/>
</dbReference>
<evidence type="ECO:0000259" key="6">
    <source>
        <dbReference type="Pfam" id="PF01064"/>
    </source>
</evidence>
<dbReference type="GeneID" id="116297002"/>
<dbReference type="KEGG" id="aten:116297002"/>
<keyword evidence="4" id="KW-0812">Transmembrane</keyword>
<feature type="signal peptide" evidence="5">
    <location>
        <begin position="1"/>
        <end position="21"/>
    </location>
</feature>
<dbReference type="SUPFAM" id="SSF57302">
    <property type="entry name" value="Snake toxin-like"/>
    <property type="match status" value="1"/>
</dbReference>
<sequence length="196" mass="21734">MTLWKLFLVVFIGGTIINVEGSLKCFCNSVDCTQDNSISCQAGYACYAEILNSTAKYGCIQRKGYTSLCVRQGSPPKQDADKQYLLLCCFKDYCNMPKNYKDKHFNVKSTPTKYSVKSLKRDNERIFIIPKEFAPLSSLSAKVLSVIAAGGLFTLILVIACAVHLLCFEKRNGKRVQSVVLKGSYKDVSHSSTSPV</sequence>
<name>A0A6P8I7G2_ACTTE</name>
<keyword evidence="7" id="KW-1185">Reference proteome</keyword>
<comment type="subcellular location">
    <subcellularLocation>
        <location evidence="1">Membrane</location>
    </subcellularLocation>
</comment>
<reference evidence="8" key="1">
    <citation type="submission" date="2025-08" db="UniProtKB">
        <authorList>
            <consortium name="RefSeq"/>
        </authorList>
    </citation>
    <scope>IDENTIFICATION</scope>
    <source>
        <tissue evidence="8">Tentacle</tissue>
    </source>
</reference>
<evidence type="ECO:0000256" key="1">
    <source>
        <dbReference type="ARBA" id="ARBA00004370"/>
    </source>
</evidence>
<keyword evidence="3 4" id="KW-0472">Membrane</keyword>
<feature type="transmembrane region" description="Helical" evidence="4">
    <location>
        <begin position="143"/>
        <end position="168"/>
    </location>
</feature>
<dbReference type="InParanoid" id="A0A6P8I7G2"/>
<feature type="chain" id="PRO_5028402594" evidence="5">
    <location>
        <begin position="22"/>
        <end position="196"/>
    </location>
</feature>
<evidence type="ECO:0000256" key="3">
    <source>
        <dbReference type="ARBA" id="ARBA00023136"/>
    </source>
</evidence>
<dbReference type="FunCoup" id="A0A6P8I7G2">
    <property type="interactions" value="684"/>
</dbReference>
<feature type="domain" description="Activin types I and II receptor" evidence="6">
    <location>
        <begin position="23"/>
        <end position="96"/>
    </location>
</feature>
<protein>
    <submittedName>
        <fullName evidence="8">Uncharacterized protein LOC116297002</fullName>
    </submittedName>
</protein>
<evidence type="ECO:0000313" key="7">
    <source>
        <dbReference type="Proteomes" id="UP000515163"/>
    </source>
</evidence>
<dbReference type="OrthoDB" id="5989378at2759"/>
<dbReference type="Pfam" id="PF01064">
    <property type="entry name" value="Activin_recp"/>
    <property type="match status" value="1"/>
</dbReference>
<dbReference type="RefSeq" id="XP_031560992.1">
    <property type="nucleotide sequence ID" value="XM_031705132.1"/>
</dbReference>
<evidence type="ECO:0000256" key="2">
    <source>
        <dbReference type="ARBA" id="ARBA00022729"/>
    </source>
</evidence>
<evidence type="ECO:0000256" key="5">
    <source>
        <dbReference type="SAM" id="SignalP"/>
    </source>
</evidence>
<evidence type="ECO:0000256" key="4">
    <source>
        <dbReference type="SAM" id="Phobius"/>
    </source>
</evidence>
<dbReference type="InterPro" id="IPR045860">
    <property type="entry name" value="Snake_toxin-like_sf"/>
</dbReference>
<dbReference type="AlphaFoldDB" id="A0A6P8I7G2"/>
<dbReference type="GO" id="GO:0004675">
    <property type="term" value="F:transmembrane receptor protein serine/threonine kinase activity"/>
    <property type="evidence" value="ECO:0007669"/>
    <property type="project" value="InterPro"/>
</dbReference>